<feature type="domain" description="CMP/dCMP-type deaminase" evidence="5">
    <location>
        <begin position="134"/>
        <end position="262"/>
    </location>
</feature>
<dbReference type="InterPro" id="IPR016193">
    <property type="entry name" value="Cytidine_deaminase-like"/>
</dbReference>
<dbReference type="PANTHER" id="PTHR11079:SF149">
    <property type="entry name" value="TRNA-SPECIFIC ADENOSINE DEAMINASE 2"/>
    <property type="match status" value="1"/>
</dbReference>
<dbReference type="PROSITE" id="PS51747">
    <property type="entry name" value="CYT_DCMP_DEAMINASES_2"/>
    <property type="match status" value="1"/>
</dbReference>
<dbReference type="RefSeq" id="XP_005538955.1">
    <property type="nucleotide sequence ID" value="XM_005538898.1"/>
</dbReference>
<dbReference type="PROSITE" id="PS00903">
    <property type="entry name" value="CYT_DCMP_DEAMINASES_1"/>
    <property type="match status" value="1"/>
</dbReference>
<evidence type="ECO:0000313" key="7">
    <source>
        <dbReference type="Proteomes" id="UP000007014"/>
    </source>
</evidence>
<dbReference type="InterPro" id="IPR002125">
    <property type="entry name" value="CMP_dCMP_dom"/>
</dbReference>
<evidence type="ECO:0000313" key="6">
    <source>
        <dbReference type="EMBL" id="BAM82919.1"/>
    </source>
</evidence>
<protein>
    <submittedName>
        <fullName evidence="6">Probable tRNA-specific adenosine-34 deaminase subunit TAD2</fullName>
    </submittedName>
</protein>
<dbReference type="HOGENOM" id="CLU_878133_0_0_1"/>
<dbReference type="GeneID" id="16997261"/>
<name>M1VBZ1_CYAM1</name>
<gene>
    <name evidence="6" type="ORF">CYME_CMS337C</name>
</gene>
<keyword evidence="1" id="KW-0479">Metal-binding</keyword>
<dbReference type="STRING" id="280699.M1VBZ1"/>
<dbReference type="EMBL" id="AP006501">
    <property type="protein sequence ID" value="BAM82919.1"/>
    <property type="molecule type" value="Genomic_DNA"/>
</dbReference>
<organism evidence="6 7">
    <name type="scientific">Cyanidioschyzon merolae (strain NIES-3377 / 10D)</name>
    <name type="common">Unicellular red alga</name>
    <dbReference type="NCBI Taxonomy" id="280699"/>
    <lineage>
        <taxon>Eukaryota</taxon>
        <taxon>Rhodophyta</taxon>
        <taxon>Bangiophyceae</taxon>
        <taxon>Cyanidiales</taxon>
        <taxon>Cyanidiaceae</taxon>
        <taxon>Cyanidioschyzon</taxon>
    </lineage>
</organism>
<feature type="region of interest" description="Disordered" evidence="4">
    <location>
        <begin position="61"/>
        <end position="83"/>
    </location>
</feature>
<dbReference type="Gramene" id="CMS337CT">
    <property type="protein sequence ID" value="CMS337CT"/>
    <property type="gene ID" value="CMS337C"/>
</dbReference>
<dbReference type="Gene3D" id="3.40.140.10">
    <property type="entry name" value="Cytidine Deaminase, domain 2"/>
    <property type="match status" value="1"/>
</dbReference>
<dbReference type="AlphaFoldDB" id="M1VBZ1"/>
<accession>M1VBZ1</accession>
<dbReference type="eggNOG" id="KOG1018">
    <property type="taxonomic scope" value="Eukaryota"/>
</dbReference>
<dbReference type="KEGG" id="cme:CYME_CMS337C"/>
<dbReference type="PANTHER" id="PTHR11079">
    <property type="entry name" value="CYTOSINE DEAMINASE FAMILY MEMBER"/>
    <property type="match status" value="1"/>
</dbReference>
<evidence type="ECO:0000256" key="2">
    <source>
        <dbReference type="ARBA" id="ARBA00022801"/>
    </source>
</evidence>
<dbReference type="GO" id="GO:0008270">
    <property type="term" value="F:zinc ion binding"/>
    <property type="evidence" value="ECO:0007669"/>
    <property type="project" value="InterPro"/>
</dbReference>
<evidence type="ECO:0000259" key="5">
    <source>
        <dbReference type="PROSITE" id="PS51747"/>
    </source>
</evidence>
<dbReference type="GO" id="GO:0002100">
    <property type="term" value="P:tRNA wobble adenosine to inosine editing"/>
    <property type="evidence" value="ECO:0007669"/>
    <property type="project" value="TreeGrafter"/>
</dbReference>
<keyword evidence="7" id="KW-1185">Reference proteome</keyword>
<dbReference type="Pfam" id="PF00383">
    <property type="entry name" value="dCMP_cyt_deam_1"/>
    <property type="match status" value="1"/>
</dbReference>
<dbReference type="CDD" id="cd01285">
    <property type="entry name" value="nucleoside_deaminase"/>
    <property type="match status" value="1"/>
</dbReference>
<dbReference type="InterPro" id="IPR016192">
    <property type="entry name" value="APOBEC/CMP_deaminase_Zn-bd"/>
</dbReference>
<reference evidence="6 7" key="1">
    <citation type="journal article" date="2004" name="Nature">
        <title>Genome sequence of the ultrasmall unicellular red alga Cyanidioschyzon merolae 10D.</title>
        <authorList>
            <person name="Matsuzaki M."/>
            <person name="Misumi O."/>
            <person name="Shin-i T."/>
            <person name="Maruyama S."/>
            <person name="Takahara M."/>
            <person name="Miyagishima S."/>
            <person name="Mori T."/>
            <person name="Nishida K."/>
            <person name="Yagisawa F."/>
            <person name="Nishida K."/>
            <person name="Yoshida Y."/>
            <person name="Nishimura Y."/>
            <person name="Nakao S."/>
            <person name="Kobayashi T."/>
            <person name="Momoyama Y."/>
            <person name="Higashiyama T."/>
            <person name="Minoda A."/>
            <person name="Sano M."/>
            <person name="Nomoto H."/>
            <person name="Oishi K."/>
            <person name="Hayashi H."/>
            <person name="Ohta F."/>
            <person name="Nishizaka S."/>
            <person name="Haga S."/>
            <person name="Miura S."/>
            <person name="Morishita T."/>
            <person name="Kabeya Y."/>
            <person name="Terasawa K."/>
            <person name="Suzuki Y."/>
            <person name="Ishii Y."/>
            <person name="Asakawa S."/>
            <person name="Takano H."/>
            <person name="Ohta N."/>
            <person name="Kuroiwa H."/>
            <person name="Tanaka K."/>
            <person name="Shimizu N."/>
            <person name="Sugano S."/>
            <person name="Sato N."/>
            <person name="Nozaki H."/>
            <person name="Ogasawara N."/>
            <person name="Kohara Y."/>
            <person name="Kuroiwa T."/>
        </authorList>
    </citation>
    <scope>NUCLEOTIDE SEQUENCE [LARGE SCALE GENOMIC DNA]</scope>
    <source>
        <strain evidence="6 7">10D</strain>
    </source>
</reference>
<reference evidence="6 7" key="2">
    <citation type="journal article" date="2007" name="BMC Biol.">
        <title>A 100%-complete sequence reveals unusually simple genomic features in the hot-spring red alga Cyanidioschyzon merolae.</title>
        <authorList>
            <person name="Nozaki H."/>
            <person name="Takano H."/>
            <person name="Misumi O."/>
            <person name="Terasawa K."/>
            <person name="Matsuzaki M."/>
            <person name="Maruyama S."/>
            <person name="Nishida K."/>
            <person name="Yagisawa F."/>
            <person name="Yoshida Y."/>
            <person name="Fujiwara T."/>
            <person name="Takio S."/>
            <person name="Tamura K."/>
            <person name="Chung S.J."/>
            <person name="Nakamura S."/>
            <person name="Kuroiwa H."/>
            <person name="Tanaka K."/>
            <person name="Sato N."/>
            <person name="Kuroiwa T."/>
        </authorList>
    </citation>
    <scope>NUCLEOTIDE SEQUENCE [LARGE SCALE GENOMIC DNA]</scope>
    <source>
        <strain evidence="6 7">10D</strain>
    </source>
</reference>
<keyword evidence="3" id="KW-0862">Zinc</keyword>
<dbReference type="SUPFAM" id="SSF53927">
    <property type="entry name" value="Cytidine deaminase-like"/>
    <property type="match status" value="1"/>
</dbReference>
<evidence type="ECO:0000256" key="4">
    <source>
        <dbReference type="SAM" id="MobiDB-lite"/>
    </source>
</evidence>
<feature type="compositionally biased region" description="Basic and acidic residues" evidence="4">
    <location>
        <begin position="64"/>
        <end position="76"/>
    </location>
</feature>
<dbReference type="Proteomes" id="UP000007014">
    <property type="component" value="Chromosome 19"/>
</dbReference>
<dbReference type="OrthoDB" id="1701769at2759"/>
<evidence type="ECO:0000256" key="3">
    <source>
        <dbReference type="ARBA" id="ARBA00022833"/>
    </source>
</evidence>
<dbReference type="GO" id="GO:0052717">
    <property type="term" value="F:tRNA-specific adenosine-34 deaminase activity"/>
    <property type="evidence" value="ECO:0007669"/>
    <property type="project" value="TreeGrafter"/>
</dbReference>
<sequence>MESLHRLSPPSTRCSVADGHCCEDAAANGISELVLSRPILPEQSQRLQCAQVSVDVPSYSGRGRLTEVPEHKDSRTDTSPVLVASSSSDATAAAKYGEALGPPLSDGAVRPAQCAQRTAQLARNLTAADPTDTTFNPKFMLIALEIGKRAMERHAEVPVGCLLVQRYSGEIIGYGANRCNELRNATKHAELVGLVDVLHRYPHMERREALLAKSDVYVTCEPCIMCTAALIAHGVGGYVYFGCRNERFGGCGTVLRVHDGSCGLPSNRKPLRVSGGHFAQESIALLHRFYEMENMFAPEEKRKVKRTQCKEQASLTP</sequence>
<keyword evidence="2" id="KW-0378">Hydrolase</keyword>
<evidence type="ECO:0000256" key="1">
    <source>
        <dbReference type="ARBA" id="ARBA00022723"/>
    </source>
</evidence>
<proteinExistence type="predicted"/>